<organism evidence="1 2">
    <name type="scientific">Ceratitis capitata</name>
    <name type="common">Mediterranean fruit fly</name>
    <name type="synonym">Tephritis capitata</name>
    <dbReference type="NCBI Taxonomy" id="7213"/>
    <lineage>
        <taxon>Eukaryota</taxon>
        <taxon>Metazoa</taxon>
        <taxon>Ecdysozoa</taxon>
        <taxon>Arthropoda</taxon>
        <taxon>Hexapoda</taxon>
        <taxon>Insecta</taxon>
        <taxon>Pterygota</taxon>
        <taxon>Neoptera</taxon>
        <taxon>Endopterygota</taxon>
        <taxon>Diptera</taxon>
        <taxon>Brachycera</taxon>
        <taxon>Muscomorpha</taxon>
        <taxon>Tephritoidea</taxon>
        <taxon>Tephritidae</taxon>
        <taxon>Ceratitis</taxon>
        <taxon>Ceratitis</taxon>
    </lineage>
</organism>
<name>A0A811UXS2_CERCA</name>
<evidence type="ECO:0000313" key="1">
    <source>
        <dbReference type="EMBL" id="CAD7003108.1"/>
    </source>
</evidence>
<dbReference type="EMBL" id="CAJHJT010000034">
    <property type="protein sequence ID" value="CAD7003108.1"/>
    <property type="molecule type" value="Genomic_DNA"/>
</dbReference>
<proteinExistence type="predicted"/>
<protein>
    <submittedName>
        <fullName evidence="1">(Mediterranean fruit fly) hypothetical protein</fullName>
    </submittedName>
</protein>
<accession>A0A811UXS2</accession>
<dbReference type="Proteomes" id="UP000606786">
    <property type="component" value="Unassembled WGS sequence"/>
</dbReference>
<reference evidence="1" key="1">
    <citation type="submission" date="2020-11" db="EMBL/GenBank/DDBJ databases">
        <authorList>
            <person name="Whitehead M."/>
        </authorList>
    </citation>
    <scope>NUCLEOTIDE SEQUENCE</scope>
    <source>
        <strain evidence="1">EGII</strain>
    </source>
</reference>
<evidence type="ECO:0000313" key="2">
    <source>
        <dbReference type="Proteomes" id="UP000606786"/>
    </source>
</evidence>
<comment type="caution">
    <text evidence="1">The sequence shown here is derived from an EMBL/GenBank/DDBJ whole genome shotgun (WGS) entry which is preliminary data.</text>
</comment>
<sequence length="68" mass="8119">MVDLTALRHSSHSYEHLLRTYERCPHNGVKFKLVKLSAHRSKISKWYKPDQLRVAKMNNLFWTRLIAP</sequence>
<gene>
    <name evidence="1" type="ORF">CCAP1982_LOCUS11571</name>
</gene>
<keyword evidence="2" id="KW-1185">Reference proteome</keyword>
<dbReference type="AlphaFoldDB" id="A0A811UXS2"/>